<reference evidence="1 2" key="1">
    <citation type="journal article" date="2014" name="Agronomy (Basel)">
        <title>A Draft Genome Sequence for Ensete ventricosum, the Drought-Tolerant Tree Against Hunger.</title>
        <authorList>
            <person name="Harrison J."/>
            <person name="Moore K.A."/>
            <person name="Paszkiewicz K."/>
            <person name="Jones T."/>
            <person name="Grant M."/>
            <person name="Ambacheew D."/>
            <person name="Muzemil S."/>
            <person name="Studholme D.J."/>
        </authorList>
    </citation>
    <scope>NUCLEOTIDE SEQUENCE [LARGE SCALE GENOMIC DNA]</scope>
</reference>
<gene>
    <name evidence="1" type="ORF">B296_00057093</name>
</gene>
<protein>
    <submittedName>
        <fullName evidence="1">Uncharacterized protein</fullName>
    </submittedName>
</protein>
<sequence>MQLGTRLEYVGSLPGWRKGVRRKKIETHWKIIKGSRKACQELGRKSIFVLIFAAHVMHPLRFPNSGNRAMIFVRKIGFKLRVMRLYRIELFYVFLLHFRSKGSKEEGWPAMASPHAGSATDGQAVAKAPCMVAASCDQGQPERGGSRP</sequence>
<proteinExistence type="predicted"/>
<organism evidence="1 2">
    <name type="scientific">Ensete ventricosum</name>
    <name type="common">Abyssinian banana</name>
    <name type="synonym">Musa ensete</name>
    <dbReference type="NCBI Taxonomy" id="4639"/>
    <lineage>
        <taxon>Eukaryota</taxon>
        <taxon>Viridiplantae</taxon>
        <taxon>Streptophyta</taxon>
        <taxon>Embryophyta</taxon>
        <taxon>Tracheophyta</taxon>
        <taxon>Spermatophyta</taxon>
        <taxon>Magnoliopsida</taxon>
        <taxon>Liliopsida</taxon>
        <taxon>Zingiberales</taxon>
        <taxon>Musaceae</taxon>
        <taxon>Ensete</taxon>
    </lineage>
</organism>
<name>A0A426WXK1_ENSVE</name>
<dbReference type="AlphaFoldDB" id="A0A426WXK1"/>
<dbReference type="EMBL" id="AMZH03034124">
    <property type="protein sequence ID" value="RRT32054.1"/>
    <property type="molecule type" value="Genomic_DNA"/>
</dbReference>
<comment type="caution">
    <text evidence="1">The sequence shown here is derived from an EMBL/GenBank/DDBJ whole genome shotgun (WGS) entry which is preliminary data.</text>
</comment>
<evidence type="ECO:0000313" key="2">
    <source>
        <dbReference type="Proteomes" id="UP000287651"/>
    </source>
</evidence>
<dbReference type="Proteomes" id="UP000287651">
    <property type="component" value="Unassembled WGS sequence"/>
</dbReference>
<evidence type="ECO:0000313" key="1">
    <source>
        <dbReference type="EMBL" id="RRT32054.1"/>
    </source>
</evidence>
<accession>A0A426WXK1</accession>